<dbReference type="InterPro" id="IPR025411">
    <property type="entry name" value="DUF4136"/>
</dbReference>
<keyword evidence="3" id="KW-1185">Reference proteome</keyword>
<dbReference type="Gene3D" id="3.30.160.670">
    <property type="match status" value="1"/>
</dbReference>
<organism evidence="2 3">
    <name type="scientific">marine gamma proteobacterium HTCC2143</name>
    <dbReference type="NCBI Taxonomy" id="247633"/>
    <lineage>
        <taxon>Bacteria</taxon>
        <taxon>Pseudomonadati</taxon>
        <taxon>Pseudomonadota</taxon>
        <taxon>Gammaproteobacteria</taxon>
        <taxon>Cellvibrionales</taxon>
        <taxon>Spongiibacteraceae</taxon>
        <taxon>BD1-7 clade</taxon>
    </lineage>
</organism>
<comment type="caution">
    <text evidence="2">The sequence shown here is derived from an EMBL/GenBank/DDBJ whole genome shotgun (WGS) entry which is preliminary data.</text>
</comment>
<dbReference type="Pfam" id="PF13590">
    <property type="entry name" value="DUF4136"/>
    <property type="match status" value="1"/>
</dbReference>
<feature type="domain" description="DUF4136" evidence="1">
    <location>
        <begin position="29"/>
        <end position="177"/>
    </location>
</feature>
<evidence type="ECO:0000313" key="2">
    <source>
        <dbReference type="EMBL" id="EAW32481.1"/>
    </source>
</evidence>
<gene>
    <name evidence="2" type="ORF">GP2143_14536</name>
</gene>
<protein>
    <recommendedName>
        <fullName evidence="1">DUF4136 domain-containing protein</fullName>
    </recommendedName>
</protein>
<dbReference type="Proteomes" id="UP000004931">
    <property type="component" value="Unassembled WGS sequence"/>
</dbReference>
<dbReference type="EMBL" id="AAVT01000001">
    <property type="protein sequence ID" value="EAW32481.1"/>
    <property type="molecule type" value="Genomic_DNA"/>
</dbReference>
<evidence type="ECO:0000313" key="3">
    <source>
        <dbReference type="Proteomes" id="UP000004931"/>
    </source>
</evidence>
<sequence length="187" mass="20706">MRSLLSVVIIVWLVAACVGSKIIVNPKNSFDAASYQSFAWSNEAMTDDGRNRFYYNLDRFVRGGITTGLINKGYQEVAKPQADLLLTYNFFQTVTPDRGGLISPINEANAARDNGADVNRTSLHNHYIPAAIQRGSLSLSIDDARQGKEVWQATISKVIESQTDNQSMVKKSVNTLLLKLLRDIPAK</sequence>
<dbReference type="PROSITE" id="PS51257">
    <property type="entry name" value="PROKAR_LIPOPROTEIN"/>
    <property type="match status" value="1"/>
</dbReference>
<accession>A0Y8M7</accession>
<dbReference type="AlphaFoldDB" id="A0Y8M7"/>
<name>A0Y8M7_9GAMM</name>
<evidence type="ECO:0000259" key="1">
    <source>
        <dbReference type="Pfam" id="PF13590"/>
    </source>
</evidence>
<reference evidence="2 3" key="1">
    <citation type="journal article" date="2010" name="J. Bacteriol.">
        <title>Genome sequence of the oligotrophic marine Gammaproteobacterium HTCC2143, isolated from the Oregon Coast.</title>
        <authorList>
            <person name="Oh H.M."/>
            <person name="Kang I."/>
            <person name="Ferriera S."/>
            <person name="Giovannoni S.J."/>
            <person name="Cho J.C."/>
        </authorList>
    </citation>
    <scope>NUCLEOTIDE SEQUENCE [LARGE SCALE GENOMIC DNA]</scope>
    <source>
        <strain evidence="2 3">HTCC2143</strain>
    </source>
</reference>
<proteinExistence type="predicted"/>